<sequence>MKDTVPPQGDCPTYNPLPNVKNILVTGCAGVIGGWYVRMIVHAYASHYRVIGFDNLESCASLDNLATIDQHPAFCIVKGDICRFSDVMAAMKSYRVDAVVHFAARSRVDQSFSNPLAYTTTNVVGTQILLEAAKSIGSVHRFVYVSTDEVYGENDPERCFASSENQPLNPTNPYAASKAAAEMIVRAYEKSHTTKFRGTKGLGQPHLGHSKESVIAVYSEPNC</sequence>
<keyword evidence="2" id="KW-1185">Reference proteome</keyword>
<dbReference type="EMBL" id="KZ825418">
    <property type="protein sequence ID" value="RAH40126.1"/>
    <property type="molecule type" value="Genomic_DNA"/>
</dbReference>
<name>A0ACD1FT57_9EURO</name>
<dbReference type="Proteomes" id="UP000249057">
    <property type="component" value="Unassembled WGS sequence"/>
</dbReference>
<protein>
    <submittedName>
        <fullName evidence="1">NAD+-dependent epimerase</fullName>
    </submittedName>
</protein>
<reference evidence="1" key="1">
    <citation type="submission" date="2018-02" db="EMBL/GenBank/DDBJ databases">
        <title>The genomes of Aspergillus section Nigri reveals drivers in fungal speciation.</title>
        <authorList>
            <consortium name="DOE Joint Genome Institute"/>
            <person name="Vesth T.C."/>
            <person name="Nybo J."/>
            <person name="Theobald S."/>
            <person name="Brandl J."/>
            <person name="Frisvad J.C."/>
            <person name="Nielsen K.F."/>
            <person name="Lyhne E.K."/>
            <person name="Kogle M.E."/>
            <person name="Kuo A."/>
            <person name="Riley R."/>
            <person name="Clum A."/>
            <person name="Nolan M."/>
            <person name="Lipzen A."/>
            <person name="Salamov A."/>
            <person name="Henrissat B."/>
            <person name="Wiebenga A."/>
            <person name="De vries R.P."/>
            <person name="Grigoriev I.V."/>
            <person name="Mortensen U.H."/>
            <person name="Andersen M.R."/>
            <person name="Baker S.E."/>
        </authorList>
    </citation>
    <scope>NUCLEOTIDE SEQUENCE</scope>
    <source>
        <strain evidence="1">CBS 621.78</strain>
    </source>
</reference>
<evidence type="ECO:0000313" key="2">
    <source>
        <dbReference type="Proteomes" id="UP000249057"/>
    </source>
</evidence>
<gene>
    <name evidence="1" type="ORF">BO95DRAFT_376266</name>
</gene>
<organism evidence="1 2">
    <name type="scientific">Aspergillus brunneoviolaceus CBS 621.78</name>
    <dbReference type="NCBI Taxonomy" id="1450534"/>
    <lineage>
        <taxon>Eukaryota</taxon>
        <taxon>Fungi</taxon>
        <taxon>Dikarya</taxon>
        <taxon>Ascomycota</taxon>
        <taxon>Pezizomycotina</taxon>
        <taxon>Eurotiomycetes</taxon>
        <taxon>Eurotiomycetidae</taxon>
        <taxon>Eurotiales</taxon>
        <taxon>Aspergillaceae</taxon>
        <taxon>Aspergillus</taxon>
        <taxon>Aspergillus subgen. Circumdati</taxon>
    </lineage>
</organism>
<proteinExistence type="predicted"/>
<evidence type="ECO:0000313" key="1">
    <source>
        <dbReference type="EMBL" id="RAH40126.1"/>
    </source>
</evidence>
<accession>A0ACD1FT57</accession>